<protein>
    <submittedName>
        <fullName evidence="3">Retrovirus-related Pol polyprotein from transposon TNT 1-94</fullName>
    </submittedName>
</protein>
<reference evidence="3 4" key="1">
    <citation type="submission" date="2024-04" db="EMBL/GenBank/DDBJ databases">
        <title>Genome assembly C_amara_ONT_v2.</title>
        <authorList>
            <person name="Yant L."/>
            <person name="Moore C."/>
            <person name="Slenker M."/>
        </authorList>
    </citation>
    <scope>NUCLEOTIDE SEQUENCE [LARGE SCALE GENOMIC DNA]</scope>
    <source>
        <tissue evidence="3">Leaf</tissue>
    </source>
</reference>
<dbReference type="PROSITE" id="PS50994">
    <property type="entry name" value="INTEGRASE"/>
    <property type="match status" value="1"/>
</dbReference>
<feature type="domain" description="Integrase catalytic" evidence="2">
    <location>
        <begin position="168"/>
        <end position="312"/>
    </location>
</feature>
<dbReference type="Pfam" id="PF13976">
    <property type="entry name" value="gag_pre-integrs"/>
    <property type="match status" value="1"/>
</dbReference>
<sequence>MNGNKEFFSSLDENIQGKVRFDDNSYVDIVGKGTINFVCKTGEKKALKEIYYIPDLKSNILSLGQATKNGCEVYMKGDSLILRDPHGRLLVRVTRSPKRLYKTHMEISNSRCFHIQDDETTWKWHARLGHVSFGVMNNMVEKNMVVGMPHILHEKNVCEACLAGKQTRKSYPTKTMFRAAQALELIHGDLCRPISPPTPANNRHVFVLIDEFSRYMWIMLLKEKSEAFDRFKRFKEIVENQTGLAIKTFRTDRGGEFTSSEFNSFCEKNVVTRHLTAPYTSQQNDVVERRNQTLMEMTRNMLNVIKQFKEDM</sequence>
<proteinExistence type="predicted"/>
<dbReference type="InterPro" id="IPR001584">
    <property type="entry name" value="Integrase_cat-core"/>
</dbReference>
<dbReference type="SUPFAM" id="SSF53098">
    <property type="entry name" value="Ribonuclease H-like"/>
    <property type="match status" value="1"/>
</dbReference>
<dbReference type="InterPro" id="IPR039537">
    <property type="entry name" value="Retrotran_Ty1/copia-like"/>
</dbReference>
<gene>
    <name evidence="3" type="ORF">V5N11_016426</name>
</gene>
<dbReference type="EMBL" id="JBANAX010000525">
    <property type="protein sequence ID" value="KAL1205085.1"/>
    <property type="molecule type" value="Genomic_DNA"/>
</dbReference>
<name>A0ABD1AE60_CARAN</name>
<dbReference type="InterPro" id="IPR036397">
    <property type="entry name" value="RNaseH_sf"/>
</dbReference>
<comment type="caution">
    <text evidence="3">The sequence shown here is derived from an EMBL/GenBank/DDBJ whole genome shotgun (WGS) entry which is preliminary data.</text>
</comment>
<keyword evidence="4" id="KW-1185">Reference proteome</keyword>
<dbReference type="GO" id="GO:0006508">
    <property type="term" value="P:proteolysis"/>
    <property type="evidence" value="ECO:0007669"/>
    <property type="project" value="UniProtKB-KW"/>
</dbReference>
<dbReference type="InterPro" id="IPR054722">
    <property type="entry name" value="PolX-like_BBD"/>
</dbReference>
<dbReference type="AlphaFoldDB" id="A0ABD1AE60"/>
<evidence type="ECO:0000256" key="1">
    <source>
        <dbReference type="ARBA" id="ARBA00022670"/>
    </source>
</evidence>
<dbReference type="Pfam" id="PF22936">
    <property type="entry name" value="Pol_BBD"/>
    <property type="match status" value="1"/>
</dbReference>
<evidence type="ECO:0000313" key="4">
    <source>
        <dbReference type="Proteomes" id="UP001558713"/>
    </source>
</evidence>
<evidence type="ECO:0000259" key="2">
    <source>
        <dbReference type="PROSITE" id="PS50994"/>
    </source>
</evidence>
<dbReference type="PANTHER" id="PTHR42648">
    <property type="entry name" value="TRANSPOSASE, PUTATIVE-RELATED"/>
    <property type="match status" value="1"/>
</dbReference>
<dbReference type="InterPro" id="IPR012337">
    <property type="entry name" value="RNaseH-like_sf"/>
</dbReference>
<keyword evidence="1" id="KW-0645">Protease</keyword>
<keyword evidence="1" id="KW-0378">Hydrolase</keyword>
<organism evidence="3 4">
    <name type="scientific">Cardamine amara subsp. amara</name>
    <dbReference type="NCBI Taxonomy" id="228776"/>
    <lineage>
        <taxon>Eukaryota</taxon>
        <taxon>Viridiplantae</taxon>
        <taxon>Streptophyta</taxon>
        <taxon>Embryophyta</taxon>
        <taxon>Tracheophyta</taxon>
        <taxon>Spermatophyta</taxon>
        <taxon>Magnoliopsida</taxon>
        <taxon>eudicotyledons</taxon>
        <taxon>Gunneridae</taxon>
        <taxon>Pentapetalae</taxon>
        <taxon>rosids</taxon>
        <taxon>malvids</taxon>
        <taxon>Brassicales</taxon>
        <taxon>Brassicaceae</taxon>
        <taxon>Cardamineae</taxon>
        <taxon>Cardamine</taxon>
    </lineage>
</organism>
<dbReference type="Proteomes" id="UP001558713">
    <property type="component" value="Unassembled WGS sequence"/>
</dbReference>
<dbReference type="PANTHER" id="PTHR42648:SF25">
    <property type="entry name" value="RNA-DIRECTED DNA POLYMERASE"/>
    <property type="match status" value="1"/>
</dbReference>
<dbReference type="Gene3D" id="3.30.420.10">
    <property type="entry name" value="Ribonuclease H-like superfamily/Ribonuclease H"/>
    <property type="match status" value="1"/>
</dbReference>
<dbReference type="GO" id="GO:0008233">
    <property type="term" value="F:peptidase activity"/>
    <property type="evidence" value="ECO:0007669"/>
    <property type="project" value="UniProtKB-KW"/>
</dbReference>
<accession>A0ABD1AE60</accession>
<dbReference type="Pfam" id="PF00665">
    <property type="entry name" value="rve"/>
    <property type="match status" value="1"/>
</dbReference>
<evidence type="ECO:0000313" key="3">
    <source>
        <dbReference type="EMBL" id="KAL1205085.1"/>
    </source>
</evidence>
<dbReference type="InterPro" id="IPR025724">
    <property type="entry name" value="GAG-pre-integrase_dom"/>
</dbReference>